<dbReference type="OrthoDB" id="982798at2"/>
<dbReference type="RefSeq" id="WP_068219206.1">
    <property type="nucleotide sequence ID" value="NZ_LRPC01000012.1"/>
</dbReference>
<evidence type="ECO:0000313" key="1">
    <source>
        <dbReference type="EMBL" id="KYG75621.1"/>
    </source>
</evidence>
<protein>
    <recommendedName>
        <fullName evidence="3">STAS domain-containing protein</fullName>
    </recommendedName>
</protein>
<keyword evidence="2" id="KW-1185">Reference proteome</keyword>
<gene>
    <name evidence="1" type="ORF">AWW68_07230</name>
</gene>
<dbReference type="STRING" id="333140.AWW68_07230"/>
<comment type="caution">
    <text evidence="1">The sequence shown here is derived from an EMBL/GenBank/DDBJ whole genome shotgun (WGS) entry which is preliminary data.</text>
</comment>
<dbReference type="AlphaFoldDB" id="A0A150XA74"/>
<reference evidence="1 2" key="1">
    <citation type="submission" date="2016-01" db="EMBL/GenBank/DDBJ databases">
        <title>Genome sequencing of Roseivirga spongicola UST030701-084.</title>
        <authorList>
            <person name="Selvaratnam C."/>
            <person name="Thevarajoo S."/>
            <person name="Goh K.M."/>
            <person name="Ee R."/>
            <person name="Chan K.-G."/>
            <person name="Chong C.S."/>
        </authorList>
    </citation>
    <scope>NUCLEOTIDE SEQUENCE [LARGE SCALE GENOMIC DNA]</scope>
    <source>
        <strain evidence="1 2">UST030701-084</strain>
    </source>
</reference>
<evidence type="ECO:0008006" key="3">
    <source>
        <dbReference type="Google" id="ProtNLM"/>
    </source>
</evidence>
<evidence type="ECO:0000313" key="2">
    <source>
        <dbReference type="Proteomes" id="UP000075606"/>
    </source>
</evidence>
<organism evidence="1 2">
    <name type="scientific">Roseivirga spongicola</name>
    <dbReference type="NCBI Taxonomy" id="333140"/>
    <lineage>
        <taxon>Bacteria</taxon>
        <taxon>Pseudomonadati</taxon>
        <taxon>Bacteroidota</taxon>
        <taxon>Cytophagia</taxon>
        <taxon>Cytophagales</taxon>
        <taxon>Roseivirgaceae</taxon>
        <taxon>Roseivirga</taxon>
    </lineage>
</organism>
<name>A0A150XA74_9BACT</name>
<dbReference type="EMBL" id="LRPC01000012">
    <property type="protein sequence ID" value="KYG75621.1"/>
    <property type="molecule type" value="Genomic_DNA"/>
</dbReference>
<accession>A0A150XA74</accession>
<dbReference type="Proteomes" id="UP000075606">
    <property type="component" value="Unassembled WGS sequence"/>
</dbReference>
<proteinExistence type="predicted"/>
<sequence>MILFCYFQIKPIERIAFSFTEKDVLSEIDAAFNFVEADSKSEPFLVQEIAKMIAESEQVICFFDVVESEGLGALSKAIEALRKSKANRLFFVDGKNQQLQKVLQMLKQPVHNFESTAQLKAVLTKSINS</sequence>